<gene>
    <name evidence="2" type="ORF">CUTER_09815</name>
</gene>
<dbReference type="Proteomes" id="UP000035548">
    <property type="component" value="Chromosome"/>
</dbReference>
<keyword evidence="3" id="KW-1185">Reference proteome</keyword>
<dbReference type="AlphaFoldDB" id="A0A0G3HF06"/>
<dbReference type="PATRIC" id="fig|1072256.5.peg.1934"/>
<dbReference type="STRING" id="1072256.CUTER_09815"/>
<feature type="compositionally biased region" description="Basic and acidic residues" evidence="1">
    <location>
        <begin position="244"/>
        <end position="256"/>
    </location>
</feature>
<dbReference type="KEGG" id="cut:CUTER_09815"/>
<reference evidence="2 3" key="1">
    <citation type="journal article" date="2015" name="Genome Announc.">
        <title>Virulence Factor Genes Detected in the Complete Genome Sequence of Corynebacterium uterequi DSM 45634, Isolated from the Uterus of a Maiden Mare.</title>
        <authorList>
            <person name="Ruckert C."/>
            <person name="Kriete M."/>
            <person name="Jaenicke S."/>
            <person name="Winkler A."/>
            <person name="Tauch A."/>
        </authorList>
    </citation>
    <scope>NUCLEOTIDE SEQUENCE [LARGE SCALE GENOMIC DNA]</scope>
    <source>
        <strain evidence="2 3">DSM 45634</strain>
    </source>
</reference>
<dbReference type="EMBL" id="CP011546">
    <property type="protein sequence ID" value="AKK11931.1"/>
    <property type="molecule type" value="Genomic_DNA"/>
</dbReference>
<evidence type="ECO:0000313" key="2">
    <source>
        <dbReference type="EMBL" id="AKK11931.1"/>
    </source>
</evidence>
<sequence>MDLGGVNVMAMRTGAVSGVVVDFRRVGAEVAEAPSSDLHPLGEVAGFEVFATSTGAAQRLLDVRVRTALENFPPEVTAAWMESEWVLAQTQKQTNASHWDAMVAPLALLADAARVLPPRSEVGLRLPLEDLPPTRQMSDRQATADVEVEGAPVGVDAATPGQPTLSVVPDPTPAEEVPPMVRTGEPAELPSRGLPQARGVVEQRSVGADDVDAIADGAPPRRRSDGTWVQRHLDGHSAIFSDAEADKTDDDHEEGK</sequence>
<proteinExistence type="predicted"/>
<feature type="region of interest" description="Disordered" evidence="1">
    <location>
        <begin position="153"/>
        <end position="256"/>
    </location>
</feature>
<protein>
    <submittedName>
        <fullName evidence="2">Uncharacterized protein</fullName>
    </submittedName>
</protein>
<name>A0A0G3HF06_9CORY</name>
<evidence type="ECO:0000313" key="3">
    <source>
        <dbReference type="Proteomes" id="UP000035548"/>
    </source>
</evidence>
<organism evidence="2 3">
    <name type="scientific">Corynebacterium uterequi</name>
    <dbReference type="NCBI Taxonomy" id="1072256"/>
    <lineage>
        <taxon>Bacteria</taxon>
        <taxon>Bacillati</taxon>
        <taxon>Actinomycetota</taxon>
        <taxon>Actinomycetes</taxon>
        <taxon>Mycobacteriales</taxon>
        <taxon>Corynebacteriaceae</taxon>
        <taxon>Corynebacterium</taxon>
    </lineage>
</organism>
<evidence type="ECO:0000256" key="1">
    <source>
        <dbReference type="SAM" id="MobiDB-lite"/>
    </source>
</evidence>
<accession>A0A0G3HF06</accession>
<reference evidence="3" key="2">
    <citation type="submission" date="2015-05" db="EMBL/GenBank/DDBJ databases">
        <title>Complete genome sequence of Corynebacterium uterequi DSM 45634, isolated from the uterus of a maiden mare.</title>
        <authorList>
            <person name="Ruckert C."/>
            <person name="Albersmeier A."/>
            <person name="Winkler A."/>
            <person name="Tauch A."/>
        </authorList>
    </citation>
    <scope>NUCLEOTIDE SEQUENCE [LARGE SCALE GENOMIC DNA]</scope>
    <source>
        <strain evidence="3">DSM 45634</strain>
    </source>
</reference>